<dbReference type="GO" id="GO:0020037">
    <property type="term" value="F:heme binding"/>
    <property type="evidence" value="ECO:0007669"/>
    <property type="project" value="InterPro"/>
</dbReference>
<feature type="signal peptide" evidence="15">
    <location>
        <begin position="1"/>
        <end position="26"/>
    </location>
</feature>
<evidence type="ECO:0000256" key="13">
    <source>
        <dbReference type="PIRSR" id="PIRSR602326-1"/>
    </source>
</evidence>
<evidence type="ECO:0000256" key="12">
    <source>
        <dbReference type="ARBA" id="ARBA00023136"/>
    </source>
</evidence>
<evidence type="ECO:0000313" key="17">
    <source>
        <dbReference type="EMBL" id="MBK1698255.1"/>
    </source>
</evidence>
<feature type="binding site" description="covalent" evidence="13">
    <location>
        <position position="66"/>
    </location>
    <ligand>
        <name>heme c</name>
        <dbReference type="ChEBI" id="CHEBI:61717"/>
    </ligand>
</feature>
<dbReference type="InterPro" id="IPR021157">
    <property type="entry name" value="Cyt_c1_TM_anchor_C"/>
</dbReference>
<sequence>MAEIRKLIAAAIAAAGLGLASGPAEAAETPALPEHTWQFEGVFGTFDRATVQRGLQVYNAVCSTCHGMKYVHFRNLEDIGYSEDEVEAIAAQYTVEDGPNDQGEMYERPAEPTDAFPFPYDNKQAAKNANNGAIPPDLSVITNARPGGPEYIRALLLGYEEAPQDANLQPGQYWNTYYPSHKISMPQMLVQGAVDYQDGTQATPEQMAHDVTAFLHWASNPHMEERKRLGLKVILFLIVLTALLYAVQRKIWADVEK</sequence>
<evidence type="ECO:0000256" key="5">
    <source>
        <dbReference type="ARBA" id="ARBA00022617"/>
    </source>
</evidence>
<keyword evidence="12 14" id="KW-0472">Membrane</keyword>
<dbReference type="GO" id="GO:0046872">
    <property type="term" value="F:metal ion binding"/>
    <property type="evidence" value="ECO:0007669"/>
    <property type="project" value="UniProtKB-KW"/>
</dbReference>
<feature type="domain" description="Cytochrome c" evidence="16">
    <location>
        <begin position="49"/>
        <end position="219"/>
    </location>
</feature>
<gene>
    <name evidence="17" type="ORF">CKO21_13485</name>
</gene>
<evidence type="ECO:0000256" key="8">
    <source>
        <dbReference type="ARBA" id="ARBA00022723"/>
    </source>
</evidence>
<feature type="transmembrane region" description="Helical" evidence="14">
    <location>
        <begin position="229"/>
        <end position="247"/>
    </location>
</feature>
<evidence type="ECO:0000256" key="3">
    <source>
        <dbReference type="ARBA" id="ARBA00016165"/>
    </source>
</evidence>
<keyword evidence="6" id="KW-0679">Respiratory chain</keyword>
<keyword evidence="7 14" id="KW-0812">Transmembrane</keyword>
<comment type="similarity">
    <text evidence="2">Belongs to the cytochrome c family.</text>
</comment>
<dbReference type="EMBL" id="NRRE01000026">
    <property type="protein sequence ID" value="MBK1698255.1"/>
    <property type="molecule type" value="Genomic_DNA"/>
</dbReference>
<evidence type="ECO:0000256" key="15">
    <source>
        <dbReference type="SAM" id="SignalP"/>
    </source>
</evidence>
<evidence type="ECO:0000256" key="2">
    <source>
        <dbReference type="ARBA" id="ARBA00006488"/>
    </source>
</evidence>
<evidence type="ECO:0000256" key="10">
    <source>
        <dbReference type="ARBA" id="ARBA00022989"/>
    </source>
</evidence>
<keyword evidence="10 14" id="KW-1133">Transmembrane helix</keyword>
<accession>A0A934QKK6</accession>
<dbReference type="InterPro" id="IPR002326">
    <property type="entry name" value="Cyt_c1"/>
</dbReference>
<dbReference type="RefSeq" id="WP_037256062.1">
    <property type="nucleotide sequence ID" value="NZ_NRRE01000026.1"/>
</dbReference>
<reference evidence="17" key="2">
    <citation type="journal article" date="2020" name="Microorganisms">
        <title>Osmotic Adaptation and Compatible Solute Biosynthesis of Phototrophic Bacteria as Revealed from Genome Analyses.</title>
        <authorList>
            <person name="Imhoff J.F."/>
            <person name="Rahn T."/>
            <person name="Kunzel S."/>
            <person name="Keller A."/>
            <person name="Neulinger S.C."/>
        </authorList>
    </citation>
    <scope>NUCLEOTIDE SEQUENCE</scope>
    <source>
        <strain evidence="17">DSM 9154</strain>
    </source>
</reference>
<dbReference type="InterPro" id="IPR009056">
    <property type="entry name" value="Cyt_c-like_dom"/>
</dbReference>
<evidence type="ECO:0000256" key="4">
    <source>
        <dbReference type="ARBA" id="ARBA00022448"/>
    </source>
</evidence>
<keyword evidence="5 13" id="KW-0349">Heme</keyword>
<comment type="cofactor">
    <cofactor evidence="13">
        <name>heme c</name>
        <dbReference type="ChEBI" id="CHEBI:61717"/>
    </cofactor>
    <text evidence="13">Binds 1 heme c group covalently per subunit.</text>
</comment>
<dbReference type="PANTHER" id="PTHR10266">
    <property type="entry name" value="CYTOCHROME C1"/>
    <property type="match status" value="1"/>
</dbReference>
<proteinExistence type="inferred from homology"/>
<reference evidence="17" key="1">
    <citation type="submission" date="2017-08" db="EMBL/GenBank/DDBJ databases">
        <authorList>
            <person name="Imhoff J.F."/>
            <person name="Rahn T."/>
            <person name="Kuenzel S."/>
            <person name="Neulinger S.C."/>
        </authorList>
    </citation>
    <scope>NUCLEOTIDE SEQUENCE</scope>
    <source>
        <strain evidence="17">DSM 9154</strain>
    </source>
</reference>
<dbReference type="GO" id="GO:0009055">
    <property type="term" value="F:electron transfer activity"/>
    <property type="evidence" value="ECO:0007669"/>
    <property type="project" value="InterPro"/>
</dbReference>
<protein>
    <recommendedName>
        <fullName evidence="3">Cytochrome c1</fullName>
    </recommendedName>
</protein>
<comment type="subcellular location">
    <subcellularLocation>
        <location evidence="1">Membrane</location>
    </subcellularLocation>
</comment>
<dbReference type="SUPFAM" id="SSF46626">
    <property type="entry name" value="Cytochrome c"/>
    <property type="match status" value="1"/>
</dbReference>
<keyword evidence="15" id="KW-0732">Signal</keyword>
<evidence type="ECO:0000256" key="1">
    <source>
        <dbReference type="ARBA" id="ARBA00004370"/>
    </source>
</evidence>
<keyword evidence="11 13" id="KW-0408">Iron</keyword>
<dbReference type="Pfam" id="PF02167">
    <property type="entry name" value="Cytochrom_C1"/>
    <property type="match status" value="1"/>
</dbReference>
<organism evidence="17 18">
    <name type="scientific">Rhodovibrio salinarum</name>
    <dbReference type="NCBI Taxonomy" id="1087"/>
    <lineage>
        <taxon>Bacteria</taxon>
        <taxon>Pseudomonadati</taxon>
        <taxon>Pseudomonadota</taxon>
        <taxon>Alphaproteobacteria</taxon>
        <taxon>Rhodospirillales</taxon>
        <taxon>Rhodovibrionaceae</taxon>
        <taxon>Rhodovibrio</taxon>
    </lineage>
</organism>
<dbReference type="Proteomes" id="UP000778970">
    <property type="component" value="Unassembled WGS sequence"/>
</dbReference>
<dbReference type="FunFam" id="1.10.760.10:FF:000011">
    <property type="entry name" value="Cytochrome c1, putative"/>
    <property type="match status" value="1"/>
</dbReference>
<keyword evidence="8 13" id="KW-0479">Metal-binding</keyword>
<evidence type="ECO:0000313" key="18">
    <source>
        <dbReference type="Proteomes" id="UP000778970"/>
    </source>
</evidence>
<feature type="binding site" description="covalent" evidence="13">
    <location>
        <position position="62"/>
    </location>
    <ligand>
        <name>heme c</name>
        <dbReference type="ChEBI" id="CHEBI:61717"/>
    </ligand>
</feature>
<dbReference type="GO" id="GO:0016020">
    <property type="term" value="C:membrane"/>
    <property type="evidence" value="ECO:0007669"/>
    <property type="project" value="UniProtKB-SubCell"/>
</dbReference>
<dbReference type="PRINTS" id="PR00603">
    <property type="entry name" value="CYTOCHROMEC1"/>
</dbReference>
<feature type="binding site" description="covalent" evidence="13">
    <location>
        <position position="185"/>
    </location>
    <ligand>
        <name>heme c</name>
        <dbReference type="ChEBI" id="CHEBI:61717"/>
    </ligand>
</feature>
<dbReference type="SUPFAM" id="SSF81496">
    <property type="entry name" value="Cytochrome c1 subunit of cytochrome bc1 complex (Ubiquinol-cytochrome c reductase), transmembrane anchor"/>
    <property type="match status" value="1"/>
</dbReference>
<evidence type="ECO:0000256" key="6">
    <source>
        <dbReference type="ARBA" id="ARBA00022660"/>
    </source>
</evidence>
<keyword evidence="4" id="KW-0813">Transport</keyword>
<evidence type="ECO:0000256" key="9">
    <source>
        <dbReference type="ARBA" id="ARBA00022982"/>
    </source>
</evidence>
<dbReference type="PROSITE" id="PS51007">
    <property type="entry name" value="CYTC"/>
    <property type="match status" value="1"/>
</dbReference>
<evidence type="ECO:0000256" key="7">
    <source>
        <dbReference type="ARBA" id="ARBA00022692"/>
    </source>
</evidence>
<dbReference type="Gene3D" id="1.20.5.100">
    <property type="entry name" value="Cytochrome c1, transmembrane anchor, C-terminal"/>
    <property type="match status" value="1"/>
</dbReference>
<evidence type="ECO:0000256" key="11">
    <source>
        <dbReference type="ARBA" id="ARBA00023004"/>
    </source>
</evidence>
<dbReference type="AlphaFoldDB" id="A0A934QKK6"/>
<feature type="binding site" description="covalent" evidence="13">
    <location>
        <position position="65"/>
    </location>
    <ligand>
        <name>heme c</name>
        <dbReference type="ChEBI" id="CHEBI:61717"/>
    </ligand>
</feature>
<dbReference type="Gene3D" id="1.10.760.10">
    <property type="entry name" value="Cytochrome c-like domain"/>
    <property type="match status" value="1"/>
</dbReference>
<evidence type="ECO:0000259" key="16">
    <source>
        <dbReference type="PROSITE" id="PS51007"/>
    </source>
</evidence>
<keyword evidence="9" id="KW-0249">Electron transport</keyword>
<keyword evidence="18" id="KW-1185">Reference proteome</keyword>
<name>A0A934QKK6_9PROT</name>
<dbReference type="InterPro" id="IPR036909">
    <property type="entry name" value="Cyt_c-like_dom_sf"/>
</dbReference>
<evidence type="ECO:0000256" key="14">
    <source>
        <dbReference type="SAM" id="Phobius"/>
    </source>
</evidence>
<feature type="chain" id="PRO_5037184983" description="Cytochrome c1" evidence="15">
    <location>
        <begin position="27"/>
        <end position="257"/>
    </location>
</feature>
<dbReference type="PANTHER" id="PTHR10266:SF3">
    <property type="entry name" value="CYTOCHROME C1, HEME PROTEIN, MITOCHONDRIAL"/>
    <property type="match status" value="1"/>
</dbReference>
<comment type="caution">
    <text evidence="17">The sequence shown here is derived from an EMBL/GenBank/DDBJ whole genome shotgun (WGS) entry which is preliminary data.</text>
</comment>